<accession>A0A0F6RL07</accession>
<gene>
    <name evidence="1" type="ORF">MYAER_1621</name>
</gene>
<dbReference type="AlphaFoldDB" id="A0A0F6RL07"/>
<name>A0A0F6RL07_MICAE</name>
<dbReference type="EMBL" id="CP011304">
    <property type="protein sequence ID" value="AKE63973.1"/>
    <property type="molecule type" value="Genomic_DNA"/>
</dbReference>
<protein>
    <submittedName>
        <fullName evidence="1">Uncharacterized protein</fullName>
    </submittedName>
</protein>
<evidence type="ECO:0000313" key="1">
    <source>
        <dbReference type="EMBL" id="AKE63973.1"/>
    </source>
</evidence>
<proteinExistence type="predicted"/>
<organism evidence="1 2">
    <name type="scientific">Microcystis aeruginosa NIES-2549</name>
    <dbReference type="NCBI Taxonomy" id="1641812"/>
    <lineage>
        <taxon>Bacteria</taxon>
        <taxon>Bacillati</taxon>
        <taxon>Cyanobacteriota</taxon>
        <taxon>Cyanophyceae</taxon>
        <taxon>Oscillatoriophycideae</taxon>
        <taxon>Chroococcales</taxon>
        <taxon>Microcystaceae</taxon>
        <taxon>Microcystis</taxon>
    </lineage>
</organism>
<dbReference type="HOGENOM" id="CLU_3100788_0_0_3"/>
<sequence>MLQSPRIPDSVKGNLTVGDLDNQNSSLFQCTINHPLKMPFLSGKNRAATPK</sequence>
<dbReference type="Proteomes" id="UP000034103">
    <property type="component" value="Chromosome"/>
</dbReference>
<reference evidence="1 2" key="1">
    <citation type="journal article" date="2015" name="Genome Announc.">
        <title>Complete Genome Sequence of Microcystis aeruginosa NIES-2549, a Bloom-Forming Cyanobacterium from Lake Kasumigaura, Japan.</title>
        <authorList>
            <person name="Yamaguchi H."/>
            <person name="Suzuki S."/>
            <person name="Tanabe Y."/>
            <person name="Osana Y."/>
            <person name="Shimura Y."/>
            <person name="Ishida K."/>
            <person name="Kawachi M."/>
        </authorList>
    </citation>
    <scope>NUCLEOTIDE SEQUENCE [LARGE SCALE GENOMIC DNA]</scope>
    <source>
        <strain evidence="1 2">NIES-2549</strain>
    </source>
</reference>
<dbReference type="PATRIC" id="fig|1641812.3.peg.1674"/>
<evidence type="ECO:0000313" key="2">
    <source>
        <dbReference type="Proteomes" id="UP000034103"/>
    </source>
</evidence>